<dbReference type="HOGENOM" id="CLU_029404_7_1_1"/>
<dbReference type="AlphaFoldDB" id="M5FU51"/>
<evidence type="ECO:0000313" key="4">
    <source>
        <dbReference type="EMBL" id="EJT96756.1"/>
    </source>
</evidence>
<keyword evidence="5" id="KW-1185">Reference proteome</keyword>
<dbReference type="PANTHER" id="PTHR12320:SF1">
    <property type="entry name" value="PROTEIN PHOSPHATASE PTC7 HOMOLOG"/>
    <property type="match status" value="1"/>
</dbReference>
<comment type="cofactor">
    <cofactor evidence="1">
        <name>Mg(2+)</name>
        <dbReference type="ChEBI" id="CHEBI:18420"/>
    </cofactor>
</comment>
<sequence>MSFLPYLRRTHHPLRTFLLLRRCISTLPRPYTFHVGVAYARKPPDTSLPEKERVPSVAFPAQSPKGRWRDEMIGEWRGGDVRKVPVVGVGGEERGAQAADEGKDREHAMGEDFVFVQHMKGQSGLALGIADGVGGWSASGIDPSLFSQCLMFHAAHAASKGWAFPADVDHPHESEGGRDVLYSGEGWEVRQGDGEELGPKEILQKGYDAVLVDPDVEMGASTACVLTLNSKTGKLRAATLGDSGFIVLRGPSIQHIQAPQTHYFNCPKQLSKYPIHAFKKGKKPKLDDPSIAEEWECTLRHGDVVLIYTDGLSDNLFASEMLELSLLSQAYAASGIAGAGDELFPPSSPSISGPSDPDPPETLQAKRLARTCVEHARQAMMDVTALTPFELAAKTRGGWEWFNWIGGKIDDVTVIAVVVTEGM</sequence>
<evidence type="ECO:0000313" key="5">
    <source>
        <dbReference type="Proteomes" id="UP000030653"/>
    </source>
</evidence>
<dbReference type="PANTHER" id="PTHR12320">
    <property type="entry name" value="PROTEIN PHOSPHATASE 2C"/>
    <property type="match status" value="1"/>
</dbReference>
<dbReference type="InterPro" id="IPR039123">
    <property type="entry name" value="PPTC7"/>
</dbReference>
<keyword evidence="1" id="KW-0378">Hydrolase</keyword>
<reference evidence="4 5" key="1">
    <citation type="journal article" date="2012" name="Science">
        <title>The Paleozoic origin of enzymatic lignin decomposition reconstructed from 31 fungal genomes.</title>
        <authorList>
            <person name="Floudas D."/>
            <person name="Binder M."/>
            <person name="Riley R."/>
            <person name="Barry K."/>
            <person name="Blanchette R.A."/>
            <person name="Henrissat B."/>
            <person name="Martinez A.T."/>
            <person name="Otillar R."/>
            <person name="Spatafora J.W."/>
            <person name="Yadav J.S."/>
            <person name="Aerts A."/>
            <person name="Benoit I."/>
            <person name="Boyd A."/>
            <person name="Carlson A."/>
            <person name="Copeland A."/>
            <person name="Coutinho P.M."/>
            <person name="de Vries R.P."/>
            <person name="Ferreira P."/>
            <person name="Findley K."/>
            <person name="Foster B."/>
            <person name="Gaskell J."/>
            <person name="Glotzer D."/>
            <person name="Gorecki P."/>
            <person name="Heitman J."/>
            <person name="Hesse C."/>
            <person name="Hori C."/>
            <person name="Igarashi K."/>
            <person name="Jurgens J.A."/>
            <person name="Kallen N."/>
            <person name="Kersten P."/>
            <person name="Kohler A."/>
            <person name="Kuees U."/>
            <person name="Kumar T.K.A."/>
            <person name="Kuo A."/>
            <person name="LaButti K."/>
            <person name="Larrondo L.F."/>
            <person name="Lindquist E."/>
            <person name="Ling A."/>
            <person name="Lombard V."/>
            <person name="Lucas S."/>
            <person name="Lundell T."/>
            <person name="Martin R."/>
            <person name="McLaughlin D.J."/>
            <person name="Morgenstern I."/>
            <person name="Morin E."/>
            <person name="Murat C."/>
            <person name="Nagy L.G."/>
            <person name="Nolan M."/>
            <person name="Ohm R.A."/>
            <person name="Patyshakuliyeva A."/>
            <person name="Rokas A."/>
            <person name="Ruiz-Duenas F.J."/>
            <person name="Sabat G."/>
            <person name="Salamov A."/>
            <person name="Samejima M."/>
            <person name="Schmutz J."/>
            <person name="Slot J.C."/>
            <person name="St John F."/>
            <person name="Stenlid J."/>
            <person name="Sun H."/>
            <person name="Sun S."/>
            <person name="Syed K."/>
            <person name="Tsang A."/>
            <person name="Wiebenga A."/>
            <person name="Young D."/>
            <person name="Pisabarro A."/>
            <person name="Eastwood D.C."/>
            <person name="Martin F."/>
            <person name="Cullen D."/>
            <person name="Grigoriev I.V."/>
            <person name="Hibbett D.S."/>
        </authorList>
    </citation>
    <scope>NUCLEOTIDE SEQUENCE [LARGE SCALE GENOMIC DNA]</scope>
    <source>
        <strain evidence="4 5">DJM-731 SS1</strain>
    </source>
</reference>
<dbReference type="OrthoDB" id="60843at2759"/>
<evidence type="ECO:0000256" key="1">
    <source>
        <dbReference type="RuleBase" id="RU366020"/>
    </source>
</evidence>
<keyword evidence="1" id="KW-0464">Manganese</keyword>
<dbReference type="Proteomes" id="UP000030653">
    <property type="component" value="Unassembled WGS sequence"/>
</dbReference>
<feature type="compositionally biased region" description="Basic and acidic residues" evidence="2">
    <location>
        <begin position="44"/>
        <end position="54"/>
    </location>
</feature>
<gene>
    <name evidence="4" type="ORF">DACRYDRAFT_97436</name>
</gene>
<dbReference type="GO" id="GO:0046872">
    <property type="term" value="F:metal ion binding"/>
    <property type="evidence" value="ECO:0007669"/>
    <property type="project" value="UniProtKB-UniRule"/>
</dbReference>
<keyword evidence="1" id="KW-0460">Magnesium</keyword>
<evidence type="ECO:0000256" key="2">
    <source>
        <dbReference type="SAM" id="MobiDB-lite"/>
    </source>
</evidence>
<accession>M5FU51</accession>
<dbReference type="SUPFAM" id="SSF81606">
    <property type="entry name" value="PP2C-like"/>
    <property type="match status" value="1"/>
</dbReference>
<dbReference type="PROSITE" id="PS51746">
    <property type="entry name" value="PPM_2"/>
    <property type="match status" value="1"/>
</dbReference>
<protein>
    <recommendedName>
        <fullName evidence="1">Protein phosphatase</fullName>
        <ecNumber evidence="1">3.1.3.16</ecNumber>
    </recommendedName>
</protein>
<dbReference type="GO" id="GO:0004722">
    <property type="term" value="F:protein serine/threonine phosphatase activity"/>
    <property type="evidence" value="ECO:0007669"/>
    <property type="project" value="UniProtKB-EC"/>
</dbReference>
<dbReference type="EMBL" id="JH795880">
    <property type="protein sequence ID" value="EJT96756.1"/>
    <property type="molecule type" value="Genomic_DNA"/>
</dbReference>
<dbReference type="STRING" id="1858805.M5FU51"/>
<dbReference type="RefSeq" id="XP_040623654.1">
    <property type="nucleotide sequence ID" value="XM_040777455.1"/>
</dbReference>
<proteinExistence type="inferred from homology"/>
<dbReference type="OMA" id="ANTIAWM"/>
<feature type="domain" description="PPM-type phosphatase" evidence="3">
    <location>
        <begin position="94"/>
        <end position="419"/>
    </location>
</feature>
<dbReference type="InterPro" id="IPR036457">
    <property type="entry name" value="PPM-type-like_dom_sf"/>
</dbReference>
<dbReference type="GeneID" id="63692517"/>
<dbReference type="EC" id="3.1.3.16" evidence="1"/>
<comment type="catalytic activity">
    <reaction evidence="1">
        <text>O-phospho-L-seryl-[protein] + H2O = L-seryl-[protein] + phosphate</text>
        <dbReference type="Rhea" id="RHEA:20629"/>
        <dbReference type="Rhea" id="RHEA-COMP:9863"/>
        <dbReference type="Rhea" id="RHEA-COMP:11604"/>
        <dbReference type="ChEBI" id="CHEBI:15377"/>
        <dbReference type="ChEBI" id="CHEBI:29999"/>
        <dbReference type="ChEBI" id="CHEBI:43474"/>
        <dbReference type="ChEBI" id="CHEBI:83421"/>
        <dbReference type="EC" id="3.1.3.16"/>
    </reaction>
</comment>
<organism evidence="4 5">
    <name type="scientific">Dacryopinax primogenitus (strain DJM 731)</name>
    <name type="common">Brown rot fungus</name>
    <dbReference type="NCBI Taxonomy" id="1858805"/>
    <lineage>
        <taxon>Eukaryota</taxon>
        <taxon>Fungi</taxon>
        <taxon>Dikarya</taxon>
        <taxon>Basidiomycota</taxon>
        <taxon>Agaricomycotina</taxon>
        <taxon>Dacrymycetes</taxon>
        <taxon>Dacrymycetales</taxon>
        <taxon>Dacrymycetaceae</taxon>
        <taxon>Dacryopinax</taxon>
    </lineage>
</organism>
<keyword evidence="1" id="KW-0904">Protein phosphatase</keyword>
<name>M5FU51_DACPD</name>
<keyword evidence="1" id="KW-0479">Metal-binding</keyword>
<comment type="similarity">
    <text evidence="1">Belongs to the PP2C family.</text>
</comment>
<comment type="catalytic activity">
    <reaction evidence="1">
        <text>O-phospho-L-threonyl-[protein] + H2O = L-threonyl-[protein] + phosphate</text>
        <dbReference type="Rhea" id="RHEA:47004"/>
        <dbReference type="Rhea" id="RHEA-COMP:11060"/>
        <dbReference type="Rhea" id="RHEA-COMP:11605"/>
        <dbReference type="ChEBI" id="CHEBI:15377"/>
        <dbReference type="ChEBI" id="CHEBI:30013"/>
        <dbReference type="ChEBI" id="CHEBI:43474"/>
        <dbReference type="ChEBI" id="CHEBI:61977"/>
        <dbReference type="EC" id="3.1.3.16"/>
    </reaction>
</comment>
<evidence type="ECO:0000259" key="3">
    <source>
        <dbReference type="PROSITE" id="PS51746"/>
    </source>
</evidence>
<feature type="region of interest" description="Disordered" evidence="2">
    <location>
        <begin position="44"/>
        <end position="63"/>
    </location>
</feature>
<dbReference type="InterPro" id="IPR001932">
    <property type="entry name" value="PPM-type_phosphatase-like_dom"/>
</dbReference>
<comment type="cofactor">
    <cofactor evidence="1">
        <name>Mn(2+)</name>
        <dbReference type="ChEBI" id="CHEBI:29035"/>
    </cofactor>
</comment>
<dbReference type="Gene3D" id="3.60.40.10">
    <property type="entry name" value="PPM-type phosphatase domain"/>
    <property type="match status" value="1"/>
</dbReference>